<dbReference type="AlphaFoldDB" id="A0AA96K2G2"/>
<dbReference type="Gene3D" id="3.10.450.50">
    <property type="match status" value="1"/>
</dbReference>
<dbReference type="PANTHER" id="PTHR34003">
    <property type="entry name" value="BLL2395 PROTEIN"/>
    <property type="match status" value="1"/>
</dbReference>
<dbReference type="SUPFAM" id="SSF54427">
    <property type="entry name" value="NTF2-like"/>
    <property type="match status" value="1"/>
</dbReference>
<dbReference type="Pfam" id="PF12680">
    <property type="entry name" value="SnoaL_2"/>
    <property type="match status" value="1"/>
</dbReference>
<gene>
    <name evidence="2" type="ORF">PQG83_10170</name>
</gene>
<evidence type="ECO:0000313" key="2">
    <source>
        <dbReference type="EMBL" id="WNM64096.1"/>
    </source>
</evidence>
<evidence type="ECO:0000313" key="3">
    <source>
        <dbReference type="Proteomes" id="UP001302494"/>
    </source>
</evidence>
<reference evidence="2 3" key="1">
    <citation type="submission" date="2023-01" db="EMBL/GenBank/DDBJ databases">
        <title>Cultivation and genomic characterization of new, ubiquitous marine nitrite-oxidizing bacteria from the Nitrospirales.</title>
        <authorList>
            <person name="Mueller A.J."/>
            <person name="Daebeler A."/>
            <person name="Herbold C.W."/>
            <person name="Kirkegaard R.H."/>
            <person name="Daims H."/>
        </authorList>
    </citation>
    <scope>NUCLEOTIDE SEQUENCE [LARGE SCALE GENOMIC DNA]</scope>
    <source>
        <strain evidence="2 3">DK</strain>
    </source>
</reference>
<protein>
    <submittedName>
        <fullName evidence="2">Nuclear transport factor 2 family protein</fullName>
    </submittedName>
</protein>
<sequence>MSIQQQVQAVIDGVLAGKLLETFDKYYADNVVMSENLKDERVGKAANREYEQKFLGNIQEFHGAQVGRTIVDGDHAAVEWTFDLTFKGGNRVKMQQVAVQTWKDGKVIREDFYHG</sequence>
<dbReference type="KEGG" id="nneo:PQG83_10170"/>
<organism evidence="2 3">
    <name type="scientific">Candidatus Nitrospira neomarina</name>
    <dbReference type="NCBI Taxonomy" id="3020899"/>
    <lineage>
        <taxon>Bacteria</taxon>
        <taxon>Pseudomonadati</taxon>
        <taxon>Nitrospirota</taxon>
        <taxon>Nitrospiria</taxon>
        <taxon>Nitrospirales</taxon>
        <taxon>Nitrospiraceae</taxon>
        <taxon>Nitrospira</taxon>
    </lineage>
</organism>
<evidence type="ECO:0000259" key="1">
    <source>
        <dbReference type="Pfam" id="PF12680"/>
    </source>
</evidence>
<name>A0AA96K2G2_9BACT</name>
<dbReference type="PANTHER" id="PTHR34003:SF2">
    <property type="entry name" value="SNOAL-LIKE DOMAIN-CONTAINING PROTEIN"/>
    <property type="match status" value="1"/>
</dbReference>
<dbReference type="InterPro" id="IPR032710">
    <property type="entry name" value="NTF2-like_dom_sf"/>
</dbReference>
<dbReference type="EMBL" id="CP116968">
    <property type="protein sequence ID" value="WNM64096.1"/>
    <property type="molecule type" value="Genomic_DNA"/>
</dbReference>
<feature type="domain" description="SnoaL-like" evidence="1">
    <location>
        <begin position="7"/>
        <end position="109"/>
    </location>
</feature>
<accession>A0AA96K2G2</accession>
<proteinExistence type="predicted"/>
<dbReference type="RefSeq" id="WP_312749029.1">
    <property type="nucleotide sequence ID" value="NZ_CP116968.1"/>
</dbReference>
<keyword evidence="3" id="KW-1185">Reference proteome</keyword>
<dbReference type="Proteomes" id="UP001302494">
    <property type="component" value="Chromosome"/>
</dbReference>
<dbReference type="InterPro" id="IPR037401">
    <property type="entry name" value="SnoaL-like"/>
</dbReference>